<dbReference type="PROSITE" id="PS50893">
    <property type="entry name" value="ABC_TRANSPORTER_2"/>
    <property type="match status" value="1"/>
</dbReference>
<dbReference type="Gene3D" id="3.40.50.300">
    <property type="entry name" value="P-loop containing nucleotide triphosphate hydrolases"/>
    <property type="match status" value="1"/>
</dbReference>
<dbReference type="InterPro" id="IPR052156">
    <property type="entry name" value="BCAA_Transport_ATP-bd_LivF"/>
</dbReference>
<comment type="similarity">
    <text evidence="1">Belongs to the ABC transporter superfamily.</text>
</comment>
<protein>
    <submittedName>
        <fullName evidence="7">ABC transporter ATP-binding protein</fullName>
    </submittedName>
</protein>
<dbReference type="SMART" id="SM00382">
    <property type="entry name" value="AAA"/>
    <property type="match status" value="1"/>
</dbReference>
<proteinExistence type="inferred from homology"/>
<evidence type="ECO:0000313" key="8">
    <source>
        <dbReference type="Proteomes" id="UP001500957"/>
    </source>
</evidence>
<evidence type="ECO:0000259" key="6">
    <source>
        <dbReference type="PROSITE" id="PS50893"/>
    </source>
</evidence>
<dbReference type="RefSeq" id="WP_344603988.1">
    <property type="nucleotide sequence ID" value="NZ_BAAAHE010000014.1"/>
</dbReference>
<keyword evidence="4 7" id="KW-0067">ATP-binding</keyword>
<keyword evidence="3" id="KW-0547">Nucleotide-binding</keyword>
<dbReference type="InterPro" id="IPR003439">
    <property type="entry name" value="ABC_transporter-like_ATP-bd"/>
</dbReference>
<gene>
    <name evidence="7" type="ORF">GCM10009547_18960</name>
</gene>
<evidence type="ECO:0000256" key="3">
    <source>
        <dbReference type="ARBA" id="ARBA00022741"/>
    </source>
</evidence>
<evidence type="ECO:0000313" key="7">
    <source>
        <dbReference type="EMBL" id="GAA0617012.1"/>
    </source>
</evidence>
<evidence type="ECO:0000256" key="2">
    <source>
        <dbReference type="ARBA" id="ARBA00022448"/>
    </source>
</evidence>
<evidence type="ECO:0000256" key="4">
    <source>
        <dbReference type="ARBA" id="ARBA00022840"/>
    </source>
</evidence>
<dbReference type="PROSITE" id="PS00211">
    <property type="entry name" value="ABC_TRANSPORTER_1"/>
    <property type="match status" value="1"/>
</dbReference>
<dbReference type="Proteomes" id="UP001500957">
    <property type="component" value="Unassembled WGS sequence"/>
</dbReference>
<evidence type="ECO:0000256" key="1">
    <source>
        <dbReference type="ARBA" id="ARBA00005417"/>
    </source>
</evidence>
<feature type="domain" description="ABC transporter" evidence="6">
    <location>
        <begin position="2"/>
        <end position="228"/>
    </location>
</feature>
<name>A0ABN1GRC2_9ACTN</name>
<dbReference type="InterPro" id="IPR003593">
    <property type="entry name" value="AAA+_ATPase"/>
</dbReference>
<reference evidence="7 8" key="1">
    <citation type="journal article" date="2019" name="Int. J. Syst. Evol. Microbiol.">
        <title>The Global Catalogue of Microorganisms (GCM) 10K type strain sequencing project: providing services to taxonomists for standard genome sequencing and annotation.</title>
        <authorList>
            <consortium name="The Broad Institute Genomics Platform"/>
            <consortium name="The Broad Institute Genome Sequencing Center for Infectious Disease"/>
            <person name="Wu L."/>
            <person name="Ma J."/>
        </authorList>
    </citation>
    <scope>NUCLEOTIDE SEQUENCE [LARGE SCALE GENOMIC DNA]</scope>
    <source>
        <strain evidence="7 8">JCM 10671</strain>
    </source>
</reference>
<keyword evidence="8" id="KW-1185">Reference proteome</keyword>
<dbReference type="PANTHER" id="PTHR43820:SF4">
    <property type="entry name" value="HIGH-AFFINITY BRANCHED-CHAIN AMINO ACID TRANSPORT ATP-BINDING PROTEIN LIVF"/>
    <property type="match status" value="1"/>
</dbReference>
<accession>A0ABN1GRC2</accession>
<keyword evidence="2" id="KW-0813">Transport</keyword>
<dbReference type="Pfam" id="PF00005">
    <property type="entry name" value="ABC_tran"/>
    <property type="match status" value="1"/>
</dbReference>
<dbReference type="GO" id="GO:0005524">
    <property type="term" value="F:ATP binding"/>
    <property type="evidence" value="ECO:0007669"/>
    <property type="project" value="UniProtKB-KW"/>
</dbReference>
<keyword evidence="5" id="KW-0029">Amino-acid transport</keyword>
<dbReference type="PANTHER" id="PTHR43820">
    <property type="entry name" value="HIGH-AFFINITY BRANCHED-CHAIN AMINO ACID TRANSPORT ATP-BINDING PROTEIN LIVF"/>
    <property type="match status" value="1"/>
</dbReference>
<organism evidence="7 8">
    <name type="scientific">Sporichthya brevicatena</name>
    <dbReference type="NCBI Taxonomy" id="171442"/>
    <lineage>
        <taxon>Bacteria</taxon>
        <taxon>Bacillati</taxon>
        <taxon>Actinomycetota</taxon>
        <taxon>Actinomycetes</taxon>
        <taxon>Sporichthyales</taxon>
        <taxon>Sporichthyaceae</taxon>
        <taxon>Sporichthya</taxon>
    </lineage>
</organism>
<dbReference type="EMBL" id="BAAAHE010000014">
    <property type="protein sequence ID" value="GAA0617012.1"/>
    <property type="molecule type" value="Genomic_DNA"/>
</dbReference>
<dbReference type="InterPro" id="IPR027417">
    <property type="entry name" value="P-loop_NTPase"/>
</dbReference>
<dbReference type="CDD" id="cd03224">
    <property type="entry name" value="ABC_TM1139_LivF_branched"/>
    <property type="match status" value="1"/>
</dbReference>
<sequence length="240" mass="25486">MLELRRISAGYTGAAVLHDVDLIVPAGSTVALLGPNGAGKTTLLRVAGGTLRPMRGQILVDGSDVTGRQPHDLVRYGVCTVPEGRAVFPNLSVRENLTLFADGHSSALDLAVEAFPTLGRRMNQRAGSMSGGEQQMVALARAYLQNPRLVLLDEVSMGLAPVVVDEVFEFLATVRERGASLLLVEQYVGKALALADYVVLLARGRVQFVGEPQELDEEKIFSSYAGLESAGASSAQGVPR</sequence>
<comment type="caution">
    <text evidence="7">The sequence shown here is derived from an EMBL/GenBank/DDBJ whole genome shotgun (WGS) entry which is preliminary data.</text>
</comment>
<dbReference type="InterPro" id="IPR017871">
    <property type="entry name" value="ABC_transporter-like_CS"/>
</dbReference>
<evidence type="ECO:0000256" key="5">
    <source>
        <dbReference type="ARBA" id="ARBA00022970"/>
    </source>
</evidence>
<dbReference type="SUPFAM" id="SSF52540">
    <property type="entry name" value="P-loop containing nucleoside triphosphate hydrolases"/>
    <property type="match status" value="1"/>
</dbReference>